<gene>
    <name evidence="2" type="ORF">F4559_006745</name>
</gene>
<dbReference type="Proteomes" id="UP000542674">
    <property type="component" value="Unassembled WGS sequence"/>
</dbReference>
<dbReference type="AlphaFoldDB" id="A0A7W7TAC1"/>
<name>A0A7W7TAC1_9PSEU</name>
<proteinExistence type="predicted"/>
<feature type="transmembrane region" description="Helical" evidence="1">
    <location>
        <begin position="118"/>
        <end position="136"/>
    </location>
</feature>
<comment type="caution">
    <text evidence="2">The sequence shown here is derived from an EMBL/GenBank/DDBJ whole genome shotgun (WGS) entry which is preliminary data.</text>
</comment>
<keyword evidence="1" id="KW-0812">Transmembrane</keyword>
<evidence type="ECO:0000313" key="2">
    <source>
        <dbReference type="EMBL" id="MBB4969386.1"/>
    </source>
</evidence>
<keyword evidence="3" id="KW-1185">Reference proteome</keyword>
<protein>
    <submittedName>
        <fullName evidence="2">Flp pilus assembly protein TadB</fullName>
    </submittedName>
</protein>
<reference evidence="2 3" key="1">
    <citation type="submission" date="2020-08" db="EMBL/GenBank/DDBJ databases">
        <title>Sequencing the genomes of 1000 actinobacteria strains.</title>
        <authorList>
            <person name="Klenk H.-P."/>
        </authorList>
    </citation>
    <scope>NUCLEOTIDE SEQUENCE [LARGE SCALE GENOMIC DNA]</scope>
    <source>
        <strain evidence="2 3">DSM 45084</strain>
    </source>
</reference>
<sequence>MVERALAEVRRQREAMAARIGLPVWFRLVLWVAWGGLLAAPVVATERERLGVAAFPYVPVAVVVSMVVLVMYRRRSGMWTAVRGRDYPGLRALVPSTALVFGGSACVVWGLALAGLPYLALSCVPLLAGLSVVQAWRVNAAVRLDVLEGR</sequence>
<feature type="transmembrane region" description="Helical" evidence="1">
    <location>
        <begin position="20"/>
        <end position="44"/>
    </location>
</feature>
<evidence type="ECO:0000256" key="1">
    <source>
        <dbReference type="SAM" id="Phobius"/>
    </source>
</evidence>
<keyword evidence="1" id="KW-1133">Transmembrane helix</keyword>
<accession>A0A7W7TAC1</accession>
<feature type="transmembrane region" description="Helical" evidence="1">
    <location>
        <begin position="50"/>
        <end position="72"/>
    </location>
</feature>
<feature type="transmembrane region" description="Helical" evidence="1">
    <location>
        <begin position="92"/>
        <end position="112"/>
    </location>
</feature>
<keyword evidence="1" id="KW-0472">Membrane</keyword>
<organism evidence="2 3">
    <name type="scientific">Saccharothrix violaceirubra</name>
    <dbReference type="NCBI Taxonomy" id="413306"/>
    <lineage>
        <taxon>Bacteria</taxon>
        <taxon>Bacillati</taxon>
        <taxon>Actinomycetota</taxon>
        <taxon>Actinomycetes</taxon>
        <taxon>Pseudonocardiales</taxon>
        <taxon>Pseudonocardiaceae</taxon>
        <taxon>Saccharothrix</taxon>
    </lineage>
</organism>
<dbReference type="EMBL" id="JACHJS010000001">
    <property type="protein sequence ID" value="MBB4969386.1"/>
    <property type="molecule type" value="Genomic_DNA"/>
</dbReference>
<dbReference type="RefSeq" id="WP_184675051.1">
    <property type="nucleotide sequence ID" value="NZ_BAABAI010000021.1"/>
</dbReference>
<evidence type="ECO:0000313" key="3">
    <source>
        <dbReference type="Proteomes" id="UP000542674"/>
    </source>
</evidence>